<evidence type="ECO:0000256" key="9">
    <source>
        <dbReference type="ARBA" id="ARBA00024019"/>
    </source>
</evidence>
<dbReference type="SMART" id="SM00401">
    <property type="entry name" value="ZnF_GATA"/>
    <property type="match status" value="1"/>
</dbReference>
<reference evidence="13" key="1">
    <citation type="submission" date="2022-02" db="EMBL/GenBank/DDBJ databases">
        <authorList>
            <person name="Henning P.M."/>
            <person name="McCubbin A.G."/>
            <person name="Shore J.S."/>
        </authorList>
    </citation>
    <scope>NUCLEOTIDE SEQUENCE</scope>
    <source>
        <strain evidence="13">F60SS</strain>
        <tissue evidence="13">Leaves</tissue>
    </source>
</reference>
<feature type="domain" description="GATA-type" evidence="12">
    <location>
        <begin position="183"/>
        <end position="215"/>
    </location>
</feature>
<evidence type="ECO:0000256" key="7">
    <source>
        <dbReference type="ARBA" id="ARBA00023163"/>
    </source>
</evidence>
<comment type="similarity">
    <text evidence="9">Belongs to the type IV zinc-finger family. Class B subfamily.</text>
</comment>
<dbReference type="Proteomes" id="UP001141552">
    <property type="component" value="Unassembled WGS sequence"/>
</dbReference>
<dbReference type="AlphaFoldDB" id="A0A9Q0J9Q9"/>
<dbReference type="FunFam" id="3.30.50.10:FF:000055">
    <property type="entry name" value="GATA transcription factor 21"/>
    <property type="match status" value="1"/>
</dbReference>
<dbReference type="InterPro" id="IPR013088">
    <property type="entry name" value="Znf_NHR/GATA"/>
</dbReference>
<dbReference type="OrthoDB" id="2162994at2759"/>
<evidence type="ECO:0000313" key="13">
    <source>
        <dbReference type="EMBL" id="KAJ4832860.1"/>
    </source>
</evidence>
<dbReference type="GO" id="GO:0000976">
    <property type="term" value="F:transcription cis-regulatory region binding"/>
    <property type="evidence" value="ECO:0007669"/>
    <property type="project" value="UniProtKB-ARBA"/>
</dbReference>
<dbReference type="InterPro" id="IPR000679">
    <property type="entry name" value="Znf_GATA"/>
</dbReference>
<evidence type="ECO:0000256" key="5">
    <source>
        <dbReference type="ARBA" id="ARBA00023015"/>
    </source>
</evidence>
<dbReference type="InterPro" id="IPR052138">
    <property type="entry name" value="GATA_ZnFinger_Domain"/>
</dbReference>
<dbReference type="EMBL" id="JAKUCV010005061">
    <property type="protein sequence ID" value="KAJ4832860.1"/>
    <property type="molecule type" value="Genomic_DNA"/>
</dbReference>
<comment type="caution">
    <text evidence="13">The sequence shown here is derived from an EMBL/GenBank/DDBJ whole genome shotgun (WGS) entry which is preliminary data.</text>
</comment>
<keyword evidence="3 10" id="KW-0863">Zinc-finger</keyword>
<keyword evidence="8" id="KW-0539">Nucleus</keyword>
<organism evidence="13 14">
    <name type="scientific">Turnera subulata</name>
    <dbReference type="NCBI Taxonomy" id="218843"/>
    <lineage>
        <taxon>Eukaryota</taxon>
        <taxon>Viridiplantae</taxon>
        <taxon>Streptophyta</taxon>
        <taxon>Embryophyta</taxon>
        <taxon>Tracheophyta</taxon>
        <taxon>Spermatophyta</taxon>
        <taxon>Magnoliopsida</taxon>
        <taxon>eudicotyledons</taxon>
        <taxon>Gunneridae</taxon>
        <taxon>Pentapetalae</taxon>
        <taxon>rosids</taxon>
        <taxon>fabids</taxon>
        <taxon>Malpighiales</taxon>
        <taxon>Passifloraceae</taxon>
        <taxon>Turnera</taxon>
    </lineage>
</organism>
<gene>
    <name evidence="13" type="ORF">Tsubulata_028620</name>
</gene>
<dbReference type="PANTHER" id="PTHR47255:SF4">
    <property type="entry name" value="GATA ZINC FINGER DOMAIN-CONTAINING PROTEIN 12"/>
    <property type="match status" value="1"/>
</dbReference>
<name>A0A9Q0J9Q9_9ROSI</name>
<evidence type="ECO:0000256" key="1">
    <source>
        <dbReference type="ARBA" id="ARBA00004123"/>
    </source>
</evidence>
<keyword evidence="4" id="KW-0862">Zinc</keyword>
<protein>
    <recommendedName>
        <fullName evidence="12">GATA-type domain-containing protein</fullName>
    </recommendedName>
</protein>
<evidence type="ECO:0000256" key="11">
    <source>
        <dbReference type="SAM" id="MobiDB-lite"/>
    </source>
</evidence>
<dbReference type="CDD" id="cd00202">
    <property type="entry name" value="ZnF_GATA"/>
    <property type="match status" value="1"/>
</dbReference>
<keyword evidence="2" id="KW-0479">Metal-binding</keyword>
<dbReference type="Pfam" id="PF00320">
    <property type="entry name" value="GATA"/>
    <property type="match status" value="1"/>
</dbReference>
<dbReference type="GO" id="GO:0006355">
    <property type="term" value="P:regulation of DNA-templated transcription"/>
    <property type="evidence" value="ECO:0007669"/>
    <property type="project" value="InterPro"/>
</dbReference>
<reference evidence="13" key="2">
    <citation type="journal article" date="2023" name="Plants (Basel)">
        <title>Annotation of the Turnera subulata (Passifloraceae) Draft Genome Reveals the S-Locus Evolved after the Divergence of Turneroideae from Passifloroideae in a Stepwise Manner.</title>
        <authorList>
            <person name="Henning P.M."/>
            <person name="Roalson E.H."/>
            <person name="Mir W."/>
            <person name="McCubbin A.G."/>
            <person name="Shore J.S."/>
        </authorList>
    </citation>
    <scope>NUCLEOTIDE SEQUENCE</scope>
    <source>
        <strain evidence="13">F60SS</strain>
    </source>
</reference>
<evidence type="ECO:0000256" key="2">
    <source>
        <dbReference type="ARBA" id="ARBA00022723"/>
    </source>
</evidence>
<dbReference type="PROSITE" id="PS50114">
    <property type="entry name" value="GATA_ZN_FINGER_2"/>
    <property type="match status" value="1"/>
</dbReference>
<feature type="compositionally biased region" description="Basic and acidic residues" evidence="11">
    <location>
        <begin position="104"/>
        <end position="120"/>
    </location>
</feature>
<keyword evidence="5" id="KW-0805">Transcription regulation</keyword>
<keyword evidence="7" id="KW-0804">Transcription</keyword>
<evidence type="ECO:0000256" key="4">
    <source>
        <dbReference type="ARBA" id="ARBA00022833"/>
    </source>
</evidence>
<sequence length="319" mass="35184">MTSTYHSSSFSRFLIDLNQDHDHQQLLLSPSPDQTASVPSLAYPIFINPTTPLQEERGYYQGELQPILNQHKDTVCASHGGSSSFDHHPRANENDVSGVKLSVSKKEDRNLESHSSEKGSDKWISSKIRLMKKMMISDQTVADAPVITSSKLEDHKDLASPSSQTDNSISSNISPANSTCTIRVCADCNTTKTPLWRSGPKGPKSLCNACGIRQRKARRAMAAAAAAANGTIFAPDTTPKVMKAKVQHKEKKTGNNSHLPFKKRCKFTSQARGRKEKLCFEDLRIILNKNSALHQRVFPQDEKEAAILLMALSYGLVHG</sequence>
<dbReference type="Gene3D" id="3.30.50.10">
    <property type="entry name" value="Erythroid Transcription Factor GATA-1, subunit A"/>
    <property type="match status" value="1"/>
</dbReference>
<evidence type="ECO:0000256" key="10">
    <source>
        <dbReference type="PROSITE-ProRule" id="PRU00094"/>
    </source>
</evidence>
<evidence type="ECO:0000256" key="6">
    <source>
        <dbReference type="ARBA" id="ARBA00023125"/>
    </source>
</evidence>
<dbReference type="PROSITE" id="PS00344">
    <property type="entry name" value="GATA_ZN_FINGER_1"/>
    <property type="match status" value="1"/>
</dbReference>
<keyword evidence="14" id="KW-1185">Reference proteome</keyword>
<dbReference type="GO" id="GO:0008270">
    <property type="term" value="F:zinc ion binding"/>
    <property type="evidence" value="ECO:0007669"/>
    <property type="project" value="UniProtKB-KW"/>
</dbReference>
<dbReference type="PANTHER" id="PTHR47255">
    <property type="entry name" value="GATA TRANSCRIPTION FACTOR 22-RELATED"/>
    <property type="match status" value="1"/>
</dbReference>
<evidence type="ECO:0000313" key="14">
    <source>
        <dbReference type="Proteomes" id="UP001141552"/>
    </source>
</evidence>
<evidence type="ECO:0000259" key="12">
    <source>
        <dbReference type="PROSITE" id="PS50114"/>
    </source>
</evidence>
<dbReference type="GO" id="GO:0005634">
    <property type="term" value="C:nucleus"/>
    <property type="evidence" value="ECO:0007669"/>
    <property type="project" value="UniProtKB-SubCell"/>
</dbReference>
<feature type="region of interest" description="Disordered" evidence="11">
    <location>
        <begin position="152"/>
        <end position="173"/>
    </location>
</feature>
<accession>A0A9Q0J9Q9</accession>
<feature type="region of interest" description="Disordered" evidence="11">
    <location>
        <begin position="75"/>
        <end position="120"/>
    </location>
</feature>
<dbReference type="SUPFAM" id="SSF57716">
    <property type="entry name" value="Glucocorticoid receptor-like (DNA-binding domain)"/>
    <property type="match status" value="1"/>
</dbReference>
<comment type="subcellular location">
    <subcellularLocation>
        <location evidence="1">Nucleus</location>
    </subcellularLocation>
</comment>
<evidence type="ECO:0000256" key="8">
    <source>
        <dbReference type="ARBA" id="ARBA00023242"/>
    </source>
</evidence>
<keyword evidence="6" id="KW-0238">DNA-binding</keyword>
<proteinExistence type="inferred from homology"/>
<evidence type="ECO:0000256" key="3">
    <source>
        <dbReference type="ARBA" id="ARBA00022771"/>
    </source>
</evidence>